<gene>
    <name evidence="1" type="ORF">GCM10017790_34960</name>
</gene>
<evidence type="ECO:0000313" key="2">
    <source>
        <dbReference type="Proteomes" id="UP000635387"/>
    </source>
</evidence>
<dbReference type="Proteomes" id="UP000635387">
    <property type="component" value="Unassembled WGS sequence"/>
</dbReference>
<evidence type="ECO:0000313" key="1">
    <source>
        <dbReference type="EMBL" id="GHH17711.1"/>
    </source>
</evidence>
<protein>
    <recommendedName>
        <fullName evidence="3">DNA-binding protein</fullName>
    </recommendedName>
</protein>
<dbReference type="RefSeq" id="WP_191255509.1">
    <property type="nucleotide sequence ID" value="NZ_BNAY01000003.1"/>
</dbReference>
<dbReference type="EMBL" id="BNAY01000003">
    <property type="protein sequence ID" value="GHH17711.1"/>
    <property type="molecule type" value="Genomic_DNA"/>
</dbReference>
<name>A0ABQ3LKL2_9PSEU</name>
<proteinExistence type="predicted"/>
<reference evidence="2" key="1">
    <citation type="journal article" date="2019" name="Int. J. Syst. Evol. Microbiol.">
        <title>The Global Catalogue of Microorganisms (GCM) 10K type strain sequencing project: providing services to taxonomists for standard genome sequencing and annotation.</title>
        <authorList>
            <consortium name="The Broad Institute Genomics Platform"/>
            <consortium name="The Broad Institute Genome Sequencing Center for Infectious Disease"/>
            <person name="Wu L."/>
            <person name="Ma J."/>
        </authorList>
    </citation>
    <scope>NUCLEOTIDE SEQUENCE [LARGE SCALE GENOMIC DNA]</scope>
    <source>
        <strain evidence="2">CGMCC 4.7683</strain>
    </source>
</reference>
<keyword evidence="2" id="KW-1185">Reference proteome</keyword>
<evidence type="ECO:0008006" key="3">
    <source>
        <dbReference type="Google" id="ProtNLM"/>
    </source>
</evidence>
<sequence>MGQYELIFSIDRLEEEHAFEISNTIDVMYSEHGRTSLLTVTSEGDTALTAATDVVAQLETQFGVIIHRAYEDLVTKADIAGRAGATVQAVGQWVRGVRRKELPFPEPFNLVSGGVWLWADVNEWLREAGKTYDDEVLHPNHDDLELINAWLRTRTSSQPSRRINLIRLGSATSEQNGVQFTASAQSTRGVHASAVRAPDVVWTRADYEMAG</sequence>
<comment type="caution">
    <text evidence="1">The sequence shown here is derived from an EMBL/GenBank/DDBJ whole genome shotgun (WGS) entry which is preliminary data.</text>
</comment>
<organism evidence="1 2">
    <name type="scientific">Amycolatopsis oliviviridis</name>
    <dbReference type="NCBI Taxonomy" id="1471590"/>
    <lineage>
        <taxon>Bacteria</taxon>
        <taxon>Bacillati</taxon>
        <taxon>Actinomycetota</taxon>
        <taxon>Actinomycetes</taxon>
        <taxon>Pseudonocardiales</taxon>
        <taxon>Pseudonocardiaceae</taxon>
        <taxon>Amycolatopsis</taxon>
    </lineage>
</organism>
<accession>A0ABQ3LKL2</accession>